<sequence>MIIGTAKIYLYANWVHSLKEKRMVVKSIIAKVKHRYNVSIAEVENQDYHQSIVIGIACVSNTTRQANTVIQNVVDYIEGNTEALIEKIDIETL</sequence>
<dbReference type="Proteomes" id="UP001079657">
    <property type="component" value="Unassembled WGS sequence"/>
</dbReference>
<dbReference type="SUPFAM" id="SSF103007">
    <property type="entry name" value="Hypothetical protein TT1725"/>
    <property type="match status" value="1"/>
</dbReference>
<organism evidence="1 2">
    <name type="scientific">Clostridium ganghwense</name>
    <dbReference type="NCBI Taxonomy" id="312089"/>
    <lineage>
        <taxon>Bacteria</taxon>
        <taxon>Bacillati</taxon>
        <taxon>Bacillota</taxon>
        <taxon>Clostridia</taxon>
        <taxon>Eubacteriales</taxon>
        <taxon>Clostridiaceae</taxon>
        <taxon>Clostridium</taxon>
    </lineage>
</organism>
<gene>
    <name evidence="1" type="ORF">OXH55_15345</name>
</gene>
<dbReference type="PANTHER" id="PTHR36441">
    <property type="entry name" value="HYPOTHETICAL CYTOSOLIC PROTEIN"/>
    <property type="match status" value="1"/>
</dbReference>
<keyword evidence="2" id="KW-1185">Reference proteome</keyword>
<name>A0ABT4CSI7_9CLOT</name>
<dbReference type="RefSeq" id="WP_268050923.1">
    <property type="nucleotide sequence ID" value="NZ_JAPQES010000006.1"/>
</dbReference>
<dbReference type="InterPro" id="IPR036746">
    <property type="entry name" value="TT1725-like_sf"/>
</dbReference>
<dbReference type="EMBL" id="JAPQES010000006">
    <property type="protein sequence ID" value="MCY6372009.1"/>
    <property type="molecule type" value="Genomic_DNA"/>
</dbReference>
<evidence type="ECO:0000313" key="2">
    <source>
        <dbReference type="Proteomes" id="UP001079657"/>
    </source>
</evidence>
<proteinExistence type="predicted"/>
<comment type="caution">
    <text evidence="1">The sequence shown here is derived from an EMBL/GenBank/DDBJ whole genome shotgun (WGS) entry which is preliminary data.</text>
</comment>
<protein>
    <submittedName>
        <fullName evidence="1">DUF503 domain-containing protein</fullName>
    </submittedName>
</protein>
<dbReference type="PANTHER" id="PTHR36441:SF1">
    <property type="entry name" value="DUF503 DOMAIN-CONTAINING PROTEIN"/>
    <property type="match status" value="1"/>
</dbReference>
<evidence type="ECO:0000313" key="1">
    <source>
        <dbReference type="EMBL" id="MCY6372009.1"/>
    </source>
</evidence>
<dbReference type="Gene3D" id="3.30.70.1120">
    <property type="entry name" value="TT1725-like"/>
    <property type="match status" value="1"/>
</dbReference>
<reference evidence="1" key="1">
    <citation type="submission" date="2022-12" db="EMBL/GenBank/DDBJ databases">
        <authorList>
            <person name="Wang J."/>
        </authorList>
    </citation>
    <scope>NUCLEOTIDE SEQUENCE</scope>
    <source>
        <strain evidence="1">HY-42-06</strain>
    </source>
</reference>
<dbReference type="InterPro" id="IPR007546">
    <property type="entry name" value="DUF503"/>
</dbReference>
<dbReference type="Pfam" id="PF04456">
    <property type="entry name" value="DUF503"/>
    <property type="match status" value="1"/>
</dbReference>
<accession>A0ABT4CSI7</accession>